<dbReference type="RefSeq" id="XP_045962924.1">
    <property type="nucleotide sequence ID" value="XM_046107016.1"/>
</dbReference>
<dbReference type="Proteomes" id="UP000758603">
    <property type="component" value="Unassembled WGS sequence"/>
</dbReference>
<evidence type="ECO:0008006" key="4">
    <source>
        <dbReference type="Google" id="ProtNLM"/>
    </source>
</evidence>
<dbReference type="GeneID" id="70135907"/>
<evidence type="ECO:0000256" key="1">
    <source>
        <dbReference type="SAM" id="SignalP"/>
    </source>
</evidence>
<dbReference type="InterPro" id="IPR011009">
    <property type="entry name" value="Kinase-like_dom_sf"/>
</dbReference>
<organism evidence="2 3">
    <name type="scientific">Truncatella angustata</name>
    <dbReference type="NCBI Taxonomy" id="152316"/>
    <lineage>
        <taxon>Eukaryota</taxon>
        <taxon>Fungi</taxon>
        <taxon>Dikarya</taxon>
        <taxon>Ascomycota</taxon>
        <taxon>Pezizomycotina</taxon>
        <taxon>Sordariomycetes</taxon>
        <taxon>Xylariomycetidae</taxon>
        <taxon>Amphisphaeriales</taxon>
        <taxon>Sporocadaceae</taxon>
        <taxon>Truncatella</taxon>
    </lineage>
</organism>
<reference evidence="2" key="1">
    <citation type="journal article" date="2021" name="Nat. Commun.">
        <title>Genetic determinants of endophytism in the Arabidopsis root mycobiome.</title>
        <authorList>
            <person name="Mesny F."/>
            <person name="Miyauchi S."/>
            <person name="Thiergart T."/>
            <person name="Pickel B."/>
            <person name="Atanasova L."/>
            <person name="Karlsson M."/>
            <person name="Huettel B."/>
            <person name="Barry K.W."/>
            <person name="Haridas S."/>
            <person name="Chen C."/>
            <person name="Bauer D."/>
            <person name="Andreopoulos W."/>
            <person name="Pangilinan J."/>
            <person name="LaButti K."/>
            <person name="Riley R."/>
            <person name="Lipzen A."/>
            <person name="Clum A."/>
            <person name="Drula E."/>
            <person name="Henrissat B."/>
            <person name="Kohler A."/>
            <person name="Grigoriev I.V."/>
            <person name="Martin F.M."/>
            <person name="Hacquard S."/>
        </authorList>
    </citation>
    <scope>NUCLEOTIDE SEQUENCE</scope>
    <source>
        <strain evidence="2">MPI-SDFR-AT-0073</strain>
    </source>
</reference>
<dbReference type="SUPFAM" id="SSF56112">
    <property type="entry name" value="Protein kinase-like (PK-like)"/>
    <property type="match status" value="1"/>
</dbReference>
<gene>
    <name evidence="2" type="ORF">BKA67DRAFT_656839</name>
</gene>
<dbReference type="OrthoDB" id="2687876at2759"/>
<proteinExistence type="predicted"/>
<dbReference type="Gene3D" id="1.10.510.10">
    <property type="entry name" value="Transferase(Phosphotransferase) domain 1"/>
    <property type="match status" value="1"/>
</dbReference>
<keyword evidence="3" id="KW-1185">Reference proteome</keyword>
<dbReference type="Pfam" id="PF06293">
    <property type="entry name" value="Kdo"/>
    <property type="match status" value="1"/>
</dbReference>
<evidence type="ECO:0000313" key="2">
    <source>
        <dbReference type="EMBL" id="KAH6658690.1"/>
    </source>
</evidence>
<dbReference type="EMBL" id="JAGPXC010000002">
    <property type="protein sequence ID" value="KAH6658690.1"/>
    <property type="molecule type" value="Genomic_DNA"/>
</dbReference>
<feature type="signal peptide" evidence="1">
    <location>
        <begin position="1"/>
        <end position="16"/>
    </location>
</feature>
<comment type="caution">
    <text evidence="2">The sequence shown here is derived from an EMBL/GenBank/DDBJ whole genome shotgun (WGS) entry which is preliminary data.</text>
</comment>
<accession>A0A9P8UT80</accession>
<name>A0A9P8UT80_9PEZI</name>
<dbReference type="AlphaFoldDB" id="A0A9P8UT80"/>
<keyword evidence="1" id="KW-0732">Signal</keyword>
<protein>
    <recommendedName>
        <fullName evidence="4">Protein kinase domain-containing protein</fullName>
    </recommendedName>
</protein>
<evidence type="ECO:0000313" key="3">
    <source>
        <dbReference type="Proteomes" id="UP000758603"/>
    </source>
</evidence>
<sequence>MRLLAIQLFGLLGVQALIGRNAPGNIRPSAIDERAAEAFKPENPIVARGKDDEFYLHELRVGDLIMKGTDASVYEARKHVLGSKYALKKDYNDPKALQTEYAVYQAIDGKNIGPALEGRVDDIDTENLDTGLLLQYVEIQETKKGSKEHAKGAVEALKKFHDLGWIHGDTAALGNYLVDKDDDDKVYLSDFSKSSKNDDGREKNEDLRNLKSAFSDVKWKGEGEYEIDD</sequence>
<feature type="chain" id="PRO_5040405924" description="Protein kinase domain-containing protein" evidence="1">
    <location>
        <begin position="17"/>
        <end position="229"/>
    </location>
</feature>